<protein>
    <submittedName>
        <fullName evidence="1">Gag-pol polyprotein</fullName>
    </submittedName>
</protein>
<dbReference type="Proteomes" id="UP001164539">
    <property type="component" value="Chromosome 1"/>
</dbReference>
<dbReference type="EMBL" id="CM051394">
    <property type="protein sequence ID" value="KAJ4729346.1"/>
    <property type="molecule type" value="Genomic_DNA"/>
</dbReference>
<proteinExistence type="predicted"/>
<comment type="caution">
    <text evidence="1">The sequence shown here is derived from an EMBL/GenBank/DDBJ whole genome shotgun (WGS) entry which is preliminary data.</text>
</comment>
<evidence type="ECO:0000313" key="2">
    <source>
        <dbReference type="Proteomes" id="UP001164539"/>
    </source>
</evidence>
<sequence length="278" mass="31641">MANVSDVTIAGEEAQVRGREEQRPTKGGSKRAQSKDMVARLDARVGSVEAFMASVDTRPNEMEQCFEGLEAEDNALREVVDMSAAKLEDAFKQELLAIHDRMFRDIRAYIDRELATIKEDVALCKRAAASGVTTTRDASKVDVPKPKTYNGSRSAKDVDNFLWGIEQYIEVMGITDEQTKVRTATHYLTDVAMLWWRRRYSDIGKGTCTIDTFDDFKRELKRQFYPENAEDEARGRLRRLKQSGSVRDYVKEFTSLVLEIPDMSDKDSLFFFMDGLQG</sequence>
<accession>A0ACC1Z0V0</accession>
<gene>
    <name evidence="1" type="ORF">OWV82_002142</name>
</gene>
<organism evidence="1 2">
    <name type="scientific">Melia azedarach</name>
    <name type="common">Chinaberry tree</name>
    <dbReference type="NCBI Taxonomy" id="155640"/>
    <lineage>
        <taxon>Eukaryota</taxon>
        <taxon>Viridiplantae</taxon>
        <taxon>Streptophyta</taxon>
        <taxon>Embryophyta</taxon>
        <taxon>Tracheophyta</taxon>
        <taxon>Spermatophyta</taxon>
        <taxon>Magnoliopsida</taxon>
        <taxon>eudicotyledons</taxon>
        <taxon>Gunneridae</taxon>
        <taxon>Pentapetalae</taxon>
        <taxon>rosids</taxon>
        <taxon>malvids</taxon>
        <taxon>Sapindales</taxon>
        <taxon>Meliaceae</taxon>
        <taxon>Melia</taxon>
    </lineage>
</organism>
<evidence type="ECO:0000313" key="1">
    <source>
        <dbReference type="EMBL" id="KAJ4729346.1"/>
    </source>
</evidence>
<name>A0ACC1Z0V0_MELAZ</name>
<keyword evidence="2" id="KW-1185">Reference proteome</keyword>
<reference evidence="1 2" key="1">
    <citation type="journal article" date="2023" name="Science">
        <title>Complex scaffold remodeling in plant triterpene biosynthesis.</title>
        <authorList>
            <person name="De La Pena R."/>
            <person name="Hodgson H."/>
            <person name="Liu J.C."/>
            <person name="Stephenson M.J."/>
            <person name="Martin A.C."/>
            <person name="Owen C."/>
            <person name="Harkess A."/>
            <person name="Leebens-Mack J."/>
            <person name="Jimenez L.E."/>
            <person name="Osbourn A."/>
            <person name="Sattely E.S."/>
        </authorList>
    </citation>
    <scope>NUCLEOTIDE SEQUENCE [LARGE SCALE GENOMIC DNA]</scope>
    <source>
        <strain evidence="2">cv. JPN11</strain>
        <tissue evidence="1">Leaf</tissue>
    </source>
</reference>